<dbReference type="EMBL" id="JAVFWL010000002">
    <property type="protein sequence ID" value="KAK6732823.1"/>
    <property type="molecule type" value="Genomic_DNA"/>
</dbReference>
<evidence type="ECO:0000256" key="1">
    <source>
        <dbReference type="SAM" id="Phobius"/>
    </source>
</evidence>
<evidence type="ECO:0000313" key="3">
    <source>
        <dbReference type="Proteomes" id="UP001303046"/>
    </source>
</evidence>
<sequence>MICQPGKRTTPLLIAEFFALNSTLFTIAYLIYCIDWMNSVDACGKGGVYIAYITAAGAAFNGAFMISALMGILMHRCDNRDDMLKSVLVGSTTVALMASFFCLSCTFLVLILFDFECMDDGNTKDDITYIWIIGLLSFITNTVFVFSTFVLTEPSSRPASNSVTPDTRGGGIFFYVKPPPPYSES</sequence>
<evidence type="ECO:0000313" key="2">
    <source>
        <dbReference type="EMBL" id="KAK6732823.1"/>
    </source>
</evidence>
<accession>A0ABR1C2Q4</accession>
<keyword evidence="3" id="KW-1185">Reference proteome</keyword>
<keyword evidence="1" id="KW-0472">Membrane</keyword>
<feature type="transmembrane region" description="Helical" evidence="1">
    <location>
        <begin position="86"/>
        <end position="113"/>
    </location>
</feature>
<feature type="transmembrane region" description="Helical" evidence="1">
    <location>
        <begin position="128"/>
        <end position="151"/>
    </location>
</feature>
<comment type="caution">
    <text evidence="2">The sequence shown here is derived from an EMBL/GenBank/DDBJ whole genome shotgun (WGS) entry which is preliminary data.</text>
</comment>
<name>A0ABR1C2Q4_NECAM</name>
<gene>
    <name evidence="2" type="primary">Necator_chrII.g4705</name>
    <name evidence="2" type="ORF">RB195_016913</name>
</gene>
<keyword evidence="1" id="KW-0812">Transmembrane</keyword>
<dbReference type="Proteomes" id="UP001303046">
    <property type="component" value="Unassembled WGS sequence"/>
</dbReference>
<protein>
    <recommendedName>
        <fullName evidence="4">Transmembrane protein</fullName>
    </recommendedName>
</protein>
<feature type="transmembrane region" description="Helical" evidence="1">
    <location>
        <begin position="49"/>
        <end position="74"/>
    </location>
</feature>
<organism evidence="2 3">
    <name type="scientific">Necator americanus</name>
    <name type="common">Human hookworm</name>
    <dbReference type="NCBI Taxonomy" id="51031"/>
    <lineage>
        <taxon>Eukaryota</taxon>
        <taxon>Metazoa</taxon>
        <taxon>Ecdysozoa</taxon>
        <taxon>Nematoda</taxon>
        <taxon>Chromadorea</taxon>
        <taxon>Rhabditida</taxon>
        <taxon>Rhabditina</taxon>
        <taxon>Rhabditomorpha</taxon>
        <taxon>Strongyloidea</taxon>
        <taxon>Ancylostomatidae</taxon>
        <taxon>Bunostominae</taxon>
        <taxon>Necator</taxon>
    </lineage>
</organism>
<reference evidence="2 3" key="1">
    <citation type="submission" date="2023-08" db="EMBL/GenBank/DDBJ databases">
        <title>A Necator americanus chromosomal reference genome.</title>
        <authorList>
            <person name="Ilik V."/>
            <person name="Petrzelkova K.J."/>
            <person name="Pardy F."/>
            <person name="Fuh T."/>
            <person name="Niatou-Singa F.S."/>
            <person name="Gouil Q."/>
            <person name="Baker L."/>
            <person name="Ritchie M.E."/>
            <person name="Jex A.R."/>
            <person name="Gazzola D."/>
            <person name="Li H."/>
            <person name="Toshio Fujiwara R."/>
            <person name="Zhan B."/>
            <person name="Aroian R.V."/>
            <person name="Pafco B."/>
            <person name="Schwarz E.M."/>
        </authorList>
    </citation>
    <scope>NUCLEOTIDE SEQUENCE [LARGE SCALE GENOMIC DNA]</scope>
    <source>
        <strain evidence="2 3">Aroian</strain>
        <tissue evidence="2">Whole animal</tissue>
    </source>
</reference>
<feature type="transmembrane region" description="Helical" evidence="1">
    <location>
        <begin position="12"/>
        <end position="37"/>
    </location>
</feature>
<keyword evidence="1" id="KW-1133">Transmembrane helix</keyword>
<evidence type="ECO:0008006" key="4">
    <source>
        <dbReference type="Google" id="ProtNLM"/>
    </source>
</evidence>
<proteinExistence type="predicted"/>